<dbReference type="InterPro" id="IPR028081">
    <property type="entry name" value="Leu-bd"/>
</dbReference>
<dbReference type="Pfam" id="PF13458">
    <property type="entry name" value="Peripla_BP_6"/>
    <property type="match status" value="1"/>
</dbReference>
<dbReference type="InterPro" id="IPR028082">
    <property type="entry name" value="Peripla_BP_I"/>
</dbReference>
<comment type="caution">
    <text evidence="3">The sequence shown here is derived from an EMBL/GenBank/DDBJ whole genome shotgun (WGS) entry which is preliminary data.</text>
</comment>
<dbReference type="PANTHER" id="PTHR30483:SF6">
    <property type="entry name" value="PERIPLASMIC BINDING PROTEIN OF ABC TRANSPORTER FOR NATURAL AMINO ACIDS"/>
    <property type="match status" value="1"/>
</dbReference>
<evidence type="ECO:0000313" key="3">
    <source>
        <dbReference type="EMBL" id="MPM69055.1"/>
    </source>
</evidence>
<gene>
    <name evidence="3" type="ORF">SDC9_115999</name>
</gene>
<dbReference type="EMBL" id="VSSQ01022620">
    <property type="protein sequence ID" value="MPM69055.1"/>
    <property type="molecule type" value="Genomic_DNA"/>
</dbReference>
<name>A0A645BUY1_9ZZZZ</name>
<dbReference type="AlphaFoldDB" id="A0A645BUY1"/>
<dbReference type="InterPro" id="IPR051010">
    <property type="entry name" value="BCAA_transport"/>
</dbReference>
<evidence type="ECO:0000259" key="2">
    <source>
        <dbReference type="Pfam" id="PF13458"/>
    </source>
</evidence>
<keyword evidence="1" id="KW-0732">Signal</keyword>
<feature type="domain" description="Leucine-binding protein" evidence="2">
    <location>
        <begin position="28"/>
        <end position="364"/>
    </location>
</feature>
<organism evidence="3">
    <name type="scientific">bioreactor metagenome</name>
    <dbReference type="NCBI Taxonomy" id="1076179"/>
    <lineage>
        <taxon>unclassified sequences</taxon>
        <taxon>metagenomes</taxon>
        <taxon>ecological metagenomes</taxon>
    </lineage>
</organism>
<dbReference type="SUPFAM" id="SSF53822">
    <property type="entry name" value="Periplasmic binding protein-like I"/>
    <property type="match status" value="1"/>
</dbReference>
<dbReference type="PANTHER" id="PTHR30483">
    <property type="entry name" value="LEUCINE-SPECIFIC-BINDING PROTEIN"/>
    <property type="match status" value="1"/>
</dbReference>
<protein>
    <recommendedName>
        <fullName evidence="2">Leucine-binding protein domain-containing protein</fullName>
    </recommendedName>
</protein>
<sequence length="392" mass="42761">MTFTMTSVKTVLLCASLAVGPSLQAQTPIKIGFLAELSGPQSALGQDQYDGFMMVVQRNGGKLGGVPVELFKEDSQLKPDVAVQATRKLIDKDKVSIITGITFSNIMMAVHKPITEKGVFLVGSNAGPAPIAGAQCSPYQFIVSWQNDMLSEVVGKYAADKGYKRVVALAPNYQAGKDYIAGFKRFYKSELADEVYTPLNQLDFSAELTKLEAIRPDAVFVFYPGGLGVNFVRQYQQAGLMGKIPLLSTGTTDGATLPALRDTALGAISGSFWGPDFDNAESRRFVEEFEASYKRIPSQYAAQSYDAAMLLDAAIAKVRGDVADKPAFMAALKNADFKSVRGAFRFNNNNFPIQDIPVFEIAKDAKGRVSMRTLTFPLRNHKDAYHQQCPLK</sequence>
<dbReference type="CDD" id="cd06359">
    <property type="entry name" value="PBP1_Nba-like"/>
    <property type="match status" value="1"/>
</dbReference>
<proteinExistence type="predicted"/>
<evidence type="ECO:0000256" key="1">
    <source>
        <dbReference type="ARBA" id="ARBA00022729"/>
    </source>
</evidence>
<reference evidence="3" key="1">
    <citation type="submission" date="2019-08" db="EMBL/GenBank/DDBJ databases">
        <authorList>
            <person name="Kucharzyk K."/>
            <person name="Murdoch R.W."/>
            <person name="Higgins S."/>
            <person name="Loffler F."/>
        </authorList>
    </citation>
    <scope>NUCLEOTIDE SEQUENCE</scope>
</reference>
<accession>A0A645BUY1</accession>
<dbReference type="Gene3D" id="3.40.50.2300">
    <property type="match status" value="2"/>
</dbReference>